<comment type="caution">
    <text evidence="2">The sequence shown here is derived from an EMBL/GenBank/DDBJ whole genome shotgun (WGS) entry which is preliminary data.</text>
</comment>
<feature type="domain" description="Bifunctional inhibitor/plant lipid transfer protein/seed storage helical" evidence="1">
    <location>
        <begin position="12"/>
        <end position="90"/>
    </location>
</feature>
<organism evidence="2 3">
    <name type="scientific">Digitaria exilis</name>
    <dbReference type="NCBI Taxonomy" id="1010633"/>
    <lineage>
        <taxon>Eukaryota</taxon>
        <taxon>Viridiplantae</taxon>
        <taxon>Streptophyta</taxon>
        <taxon>Embryophyta</taxon>
        <taxon>Tracheophyta</taxon>
        <taxon>Spermatophyta</taxon>
        <taxon>Magnoliopsida</taxon>
        <taxon>Liliopsida</taxon>
        <taxon>Poales</taxon>
        <taxon>Poaceae</taxon>
        <taxon>PACMAD clade</taxon>
        <taxon>Panicoideae</taxon>
        <taxon>Panicodae</taxon>
        <taxon>Paniceae</taxon>
        <taxon>Anthephorinae</taxon>
        <taxon>Digitaria</taxon>
    </lineage>
</organism>
<dbReference type="Proteomes" id="UP000636709">
    <property type="component" value="Unassembled WGS sequence"/>
</dbReference>
<evidence type="ECO:0000313" key="3">
    <source>
        <dbReference type="Proteomes" id="UP000636709"/>
    </source>
</evidence>
<dbReference type="EMBL" id="JACEFO010001613">
    <property type="protein sequence ID" value="KAF8730813.1"/>
    <property type="molecule type" value="Genomic_DNA"/>
</dbReference>
<dbReference type="OrthoDB" id="658076at2759"/>
<name>A0A835F860_9POAL</name>
<proteinExistence type="predicted"/>
<sequence>MCAIISFDHATSKKLAGCTNMQKEAILRDCREFIRHGNPYKYPPVGGLCCVAVRSVPFHNMVCIVKLLKQEELKEHDREKVRTLQYHCDSAFEQPHLVGNNYA</sequence>
<protein>
    <recommendedName>
        <fullName evidence="1">Bifunctional inhibitor/plant lipid transfer protein/seed storage helical domain-containing protein</fullName>
    </recommendedName>
</protein>
<keyword evidence="3" id="KW-1185">Reference proteome</keyword>
<reference evidence="2" key="1">
    <citation type="submission" date="2020-07" db="EMBL/GenBank/DDBJ databases">
        <title>Genome sequence and genetic diversity analysis of an under-domesticated orphan crop, white fonio (Digitaria exilis).</title>
        <authorList>
            <person name="Bennetzen J.L."/>
            <person name="Chen S."/>
            <person name="Ma X."/>
            <person name="Wang X."/>
            <person name="Yssel A.E.J."/>
            <person name="Chaluvadi S.R."/>
            <person name="Johnson M."/>
            <person name="Gangashetty P."/>
            <person name="Hamidou F."/>
            <person name="Sanogo M.D."/>
            <person name="Zwaenepoel A."/>
            <person name="Wallace J."/>
            <person name="Van De Peer Y."/>
            <person name="Van Deynze A."/>
        </authorList>
    </citation>
    <scope>NUCLEOTIDE SEQUENCE</scope>
    <source>
        <tissue evidence="2">Leaves</tissue>
    </source>
</reference>
<dbReference type="Pfam" id="PF14368">
    <property type="entry name" value="LTP_2"/>
    <property type="match status" value="1"/>
</dbReference>
<dbReference type="InterPro" id="IPR016140">
    <property type="entry name" value="Bifunc_inhib/LTP/seed_store"/>
</dbReference>
<dbReference type="AlphaFoldDB" id="A0A835F860"/>
<accession>A0A835F860</accession>
<evidence type="ECO:0000313" key="2">
    <source>
        <dbReference type="EMBL" id="KAF8730813.1"/>
    </source>
</evidence>
<gene>
    <name evidence="2" type="ORF">HU200_016676</name>
</gene>
<evidence type="ECO:0000259" key="1">
    <source>
        <dbReference type="Pfam" id="PF14368"/>
    </source>
</evidence>